<reference evidence="1" key="1">
    <citation type="submission" date="2017-04" db="EMBL/GenBank/DDBJ databases">
        <authorList>
            <person name="Varghese N."/>
            <person name="Submissions S."/>
        </authorList>
    </citation>
    <scope>NUCLEOTIDE SEQUENCE</scope>
    <source>
        <strain evidence="1">WTE2008</strain>
    </source>
</reference>
<evidence type="ECO:0000313" key="2">
    <source>
        <dbReference type="Proteomes" id="UP000192328"/>
    </source>
</evidence>
<dbReference type="EMBL" id="FWXZ01000002">
    <property type="protein sequence ID" value="SMC54619.1"/>
    <property type="molecule type" value="Genomic_DNA"/>
</dbReference>
<sequence length="233" mass="26025">MKRIIALALALVLSIGCAAADNKNFNIRFFKDNASFFRFMEPEGGNSAFIETLETAEHRAFMTPYDSETYFSTVYPEIMVSDYTADEAEHAAFRIWIRYRGTKHLNISTVSFILDGMEYRFLDVTTPDWTATKEDGTAAEDAMIMLGKDISNATFFAGLLAKAVEYAGTKTADQETALPEMTMILHGEEDVEVTLPAAFWEETAAFAIALDSINGFQFLTKYYTGTPCEIHAN</sequence>
<comment type="caution">
    <text evidence="1">The sequence shown here is derived from an EMBL/GenBank/DDBJ whole genome shotgun (WGS) entry which is preliminary data.</text>
</comment>
<protein>
    <submittedName>
        <fullName evidence="1">Uncharacterized protein</fullName>
    </submittedName>
</protein>
<evidence type="ECO:0000313" key="1">
    <source>
        <dbReference type="EMBL" id="SMC54619.1"/>
    </source>
</evidence>
<proteinExistence type="predicted"/>
<name>A0AC61PKM6_9FIRM</name>
<organism evidence="1 2">
    <name type="scientific">Aristaeella lactis</name>
    <dbReference type="NCBI Taxonomy" id="3046383"/>
    <lineage>
        <taxon>Bacteria</taxon>
        <taxon>Bacillati</taxon>
        <taxon>Bacillota</taxon>
        <taxon>Clostridia</taxon>
        <taxon>Eubacteriales</taxon>
        <taxon>Aristaeellaceae</taxon>
        <taxon>Aristaeella</taxon>
    </lineage>
</organism>
<accession>A0AC61PKM6</accession>
<dbReference type="Proteomes" id="UP000192328">
    <property type="component" value="Unassembled WGS sequence"/>
</dbReference>
<gene>
    <name evidence="1" type="ORF">SAMN06297397_1367</name>
</gene>
<keyword evidence="2" id="KW-1185">Reference proteome</keyword>